<evidence type="ECO:0000313" key="7">
    <source>
        <dbReference type="EMBL" id="MQW32465.1"/>
    </source>
</evidence>
<evidence type="ECO:0000313" key="11">
    <source>
        <dbReference type="EMBL" id="MQW36372.1"/>
    </source>
</evidence>
<evidence type="ECO:0000313" key="19">
    <source>
        <dbReference type="EMBL" id="MQW36595.1"/>
    </source>
</evidence>
<dbReference type="NCBIfam" id="NF033592">
    <property type="entry name" value="transpos_IS4_1"/>
    <property type="match status" value="1"/>
</dbReference>
<dbReference type="KEGG" id="smer:DU99_12000"/>
<dbReference type="InterPro" id="IPR047952">
    <property type="entry name" value="Transpos_IS4"/>
</dbReference>
<accession>A0A220MVC0</accession>
<reference evidence="9 20" key="1">
    <citation type="journal article" date="2013" name="Genome Biol.">
        <title>Comparative genomics of the core and accessory genomes of 48 Sinorhizobium strains comprising five genospecies.</title>
        <authorList>
            <person name="Sugawara M."/>
            <person name="Epstein B."/>
            <person name="Badgley B.D."/>
            <person name="Unno T."/>
            <person name="Xu L."/>
            <person name="Reese J."/>
            <person name="Gyaneshwar P."/>
            <person name="Denny R."/>
            <person name="Mudge J."/>
            <person name="Bharti A.K."/>
            <person name="Farmer A.D."/>
            <person name="May G.D."/>
            <person name="Woodward J.E."/>
            <person name="Medigue C."/>
            <person name="Vallenet D."/>
            <person name="Lajus A."/>
            <person name="Rouy Z."/>
            <person name="Martinez-Vaz B."/>
            <person name="Tiffin P."/>
            <person name="Young N.D."/>
            <person name="Sadowsky M.J."/>
        </authorList>
    </citation>
    <scope>NUCLEOTIDE SEQUENCE [LARGE SCALE GENOMIC DNA]</scope>
    <source>
        <strain evidence="9 20">N6B1</strain>
    </source>
</reference>
<dbReference type="KEGG" id="smer:DU99_00770"/>
<organism evidence="9 20">
    <name type="scientific">Rhizobium meliloti</name>
    <name type="common">Ensifer meliloti</name>
    <name type="synonym">Sinorhizobium meliloti</name>
    <dbReference type="NCBI Taxonomy" id="382"/>
    <lineage>
        <taxon>Bacteria</taxon>
        <taxon>Pseudomonadati</taxon>
        <taxon>Pseudomonadota</taxon>
        <taxon>Alphaproteobacteria</taxon>
        <taxon>Hyphomicrobiales</taxon>
        <taxon>Rhizobiaceae</taxon>
        <taxon>Sinorhizobium/Ensifer group</taxon>
        <taxon>Sinorhizobium</taxon>
    </lineage>
</organism>
<dbReference type="KEGG" id="smer:DU99_03585"/>
<evidence type="ECO:0000256" key="4">
    <source>
        <dbReference type="ARBA" id="ARBA00023172"/>
    </source>
</evidence>
<dbReference type="EMBL" id="WISR01000223">
    <property type="protein sequence ID" value="MQW36496.1"/>
    <property type="molecule type" value="Genomic_DNA"/>
</dbReference>
<evidence type="ECO:0000313" key="12">
    <source>
        <dbReference type="EMBL" id="MQW36386.1"/>
    </source>
</evidence>
<dbReference type="AlphaFoldDB" id="A0A220MVC0"/>
<dbReference type="Pfam" id="PF01609">
    <property type="entry name" value="DDE_Tnp_1"/>
    <property type="match status" value="1"/>
</dbReference>
<evidence type="ECO:0000313" key="10">
    <source>
        <dbReference type="EMBL" id="MQW36360.1"/>
    </source>
</evidence>
<dbReference type="EMBL" id="WISR01000065">
    <property type="protein sequence ID" value="MQW32465.1"/>
    <property type="molecule type" value="Genomic_DNA"/>
</dbReference>
<evidence type="ECO:0000259" key="5">
    <source>
        <dbReference type="Pfam" id="PF01609"/>
    </source>
</evidence>
<dbReference type="OMA" id="ANEKRDW"/>
<evidence type="ECO:0000313" key="14">
    <source>
        <dbReference type="EMBL" id="MQW36479.1"/>
    </source>
</evidence>
<dbReference type="Pfam" id="PF14294">
    <property type="entry name" value="DUF4372"/>
    <property type="match status" value="1"/>
</dbReference>
<keyword evidence="2" id="KW-0815">Transposition</keyword>
<evidence type="ECO:0000259" key="6">
    <source>
        <dbReference type="Pfam" id="PF14294"/>
    </source>
</evidence>
<evidence type="ECO:0000313" key="15">
    <source>
        <dbReference type="EMBL" id="MQW36496.1"/>
    </source>
</evidence>
<gene>
    <name evidence="7" type="ORF">GHK53_06455</name>
    <name evidence="8" type="ORF">GHK53_06650</name>
    <name evidence="9" type="ORF">GHK53_22190</name>
    <name evidence="10" type="ORF">GHK53_27215</name>
    <name evidence="11" type="ORF">GHK53_27275</name>
    <name evidence="12" type="ORF">GHK53_27345</name>
    <name evidence="13" type="ORF">GHK53_27350</name>
    <name evidence="14" type="ORF">GHK53_27820</name>
    <name evidence="15" type="ORF">GHK53_27905</name>
    <name evidence="16" type="ORF">GHK53_27910</name>
    <name evidence="17" type="ORF">GHK53_27935</name>
    <name evidence="18" type="ORF">GHK53_28020</name>
    <name evidence="19" type="ORF">GHK53_28410</name>
</gene>
<evidence type="ECO:0000313" key="9">
    <source>
        <dbReference type="EMBL" id="MQW35404.1"/>
    </source>
</evidence>
<dbReference type="PANTHER" id="PTHR33258:SF1">
    <property type="entry name" value="TRANSPOSASE INSL FOR INSERTION SEQUENCE ELEMENT IS186A-RELATED"/>
    <property type="match status" value="1"/>
</dbReference>
<dbReference type="KEGG" id="smer:DU99_06565"/>
<dbReference type="EMBL" id="WISR01000225">
    <property type="protein sequence ID" value="MQW36502.1"/>
    <property type="molecule type" value="Genomic_DNA"/>
</dbReference>
<reference evidence="9" key="2">
    <citation type="submission" date="2019-10" db="EMBL/GenBank/DDBJ databases">
        <authorList>
            <person name="Sugawara M."/>
            <person name="Epstein B."/>
            <person name="Badgley B."/>
            <person name="Unno T."/>
            <person name="Xu L."/>
            <person name="Reese J."/>
            <person name="Gyaneshwar P."/>
            <person name="Denny R."/>
            <person name="Mudege J."/>
            <person name="Bharti A."/>
            <person name="Farmer A."/>
            <person name="May G."/>
            <person name="Woodward J."/>
            <person name="Medigue C."/>
            <person name="Vallenet D."/>
            <person name="Lajus A."/>
            <person name="Rouy Z."/>
            <person name="Martinez-Vaz B."/>
            <person name="Tiffin P."/>
            <person name="Young N."/>
            <person name="Sadowsky M."/>
        </authorList>
    </citation>
    <scope>NUCLEOTIDE SEQUENCE</scope>
    <source>
        <strain evidence="9">N6B1</strain>
    </source>
</reference>
<name>A0A220MVC0_RHIML</name>
<dbReference type="GO" id="GO:0006313">
    <property type="term" value="P:DNA transposition"/>
    <property type="evidence" value="ECO:0007669"/>
    <property type="project" value="InterPro"/>
</dbReference>
<dbReference type="EMBL" id="WISR01000220">
    <property type="protein sequence ID" value="MQW36372.1"/>
    <property type="molecule type" value="Genomic_DNA"/>
</dbReference>
<dbReference type="EMBL" id="WISR01000071">
    <property type="protein sequence ID" value="MQW32499.1"/>
    <property type="molecule type" value="Genomic_DNA"/>
</dbReference>
<evidence type="ECO:0000313" key="16">
    <source>
        <dbReference type="EMBL" id="MQW36497.1"/>
    </source>
</evidence>
<dbReference type="RefSeq" id="WP_003537933.1">
    <property type="nucleotide sequence ID" value="NZ_CP009144.1"/>
</dbReference>
<dbReference type="InterPro" id="IPR012337">
    <property type="entry name" value="RNaseH-like_sf"/>
</dbReference>
<dbReference type="KEGG" id="smer:DU99_13345"/>
<dbReference type="InterPro" id="IPR002559">
    <property type="entry name" value="Transposase_11"/>
</dbReference>
<dbReference type="EMBL" id="WISR01000221">
    <property type="protein sequence ID" value="MQW36386.1"/>
    <property type="molecule type" value="Genomic_DNA"/>
</dbReference>
<dbReference type="EMBL" id="WISR01000224">
    <property type="protein sequence ID" value="MQW36497.1"/>
    <property type="molecule type" value="Genomic_DNA"/>
</dbReference>
<protein>
    <submittedName>
        <fullName evidence="9">IS4-like element ISRm16 family transposase</fullName>
    </submittedName>
</protein>
<dbReference type="GO" id="GO:0003677">
    <property type="term" value="F:DNA binding"/>
    <property type="evidence" value="ECO:0007669"/>
    <property type="project" value="UniProtKB-KW"/>
</dbReference>
<keyword evidence="4" id="KW-0233">DNA recombination</keyword>
<evidence type="ECO:0000313" key="17">
    <source>
        <dbReference type="EMBL" id="MQW36502.1"/>
    </source>
</evidence>
<evidence type="ECO:0000313" key="20">
    <source>
        <dbReference type="Proteomes" id="UP000429484"/>
    </source>
</evidence>
<evidence type="ECO:0000313" key="13">
    <source>
        <dbReference type="EMBL" id="MQW36387.1"/>
    </source>
</evidence>
<dbReference type="SUPFAM" id="SSF53098">
    <property type="entry name" value="Ribonuclease H-like"/>
    <property type="match status" value="1"/>
</dbReference>
<dbReference type="EMBL" id="WISR01000226">
    <property type="protein sequence ID" value="MQW36519.1"/>
    <property type="molecule type" value="Genomic_DNA"/>
</dbReference>
<dbReference type="KEGG" id="smer:DU99_14710"/>
<dbReference type="Proteomes" id="UP000429484">
    <property type="component" value="Unassembled WGS sequence"/>
</dbReference>
<evidence type="ECO:0000256" key="2">
    <source>
        <dbReference type="ARBA" id="ARBA00022578"/>
    </source>
</evidence>
<dbReference type="EMBL" id="WISR01000179">
    <property type="protein sequence ID" value="MQW35404.1"/>
    <property type="molecule type" value="Genomic_DNA"/>
</dbReference>
<dbReference type="GO" id="GO:0004803">
    <property type="term" value="F:transposase activity"/>
    <property type="evidence" value="ECO:0007669"/>
    <property type="project" value="InterPro"/>
</dbReference>
<evidence type="ECO:0000256" key="3">
    <source>
        <dbReference type="ARBA" id="ARBA00023125"/>
    </source>
</evidence>
<feature type="domain" description="Transposase IS4-like" evidence="5">
    <location>
        <begin position="116"/>
        <end position="328"/>
    </location>
</feature>
<evidence type="ECO:0000313" key="8">
    <source>
        <dbReference type="EMBL" id="MQW32499.1"/>
    </source>
</evidence>
<dbReference type="EMBL" id="WISR01000223">
    <property type="protein sequence ID" value="MQW36479.1"/>
    <property type="molecule type" value="Genomic_DNA"/>
</dbReference>
<feature type="domain" description="DUF4372" evidence="6">
    <location>
        <begin position="6"/>
        <end position="74"/>
    </location>
</feature>
<evidence type="ECO:0000313" key="18">
    <source>
        <dbReference type="EMBL" id="MQW36519.1"/>
    </source>
</evidence>
<sequence length="387" mass="43741">MRFTPSIFAQLLKAIDRRSFQAIVDRHAGDAYDKCFTSWDHLVALIYAQLSATTSLRGLEASFNANSQHHYHLGSGRLMRSTLSDANRRRPVAVFAETFALLAGQLDRQTRREGTKMLRLIDSTPIPLGKLYDWAKSNGRIRGMKLHVVYDPKADCPGILDITDANVNDAQIGRTITIEKGATYVFDKGYCHYGWWTAIAEAGASFVTRPKTNMGLALVAERPVEQPQGDGFLVLEDSQVSLASKGDSKLPIGLRRVIVKRQDGDTITLLTNDLERSAVEIGQLYKDRWQIELLFRWIKQHLKIRKFLGNNDNAIRLQIFAAMIAYALLRIAARLARVPLPILRFTDLVTQCLFQRKSIAEIHKPPQVNPSRPKPRTIPNQMVFRYA</sequence>
<dbReference type="InterPro" id="IPR025399">
    <property type="entry name" value="DUF4372"/>
</dbReference>
<proteinExistence type="inferred from homology"/>
<keyword evidence="3" id="KW-0238">DNA-binding</keyword>
<dbReference type="PANTHER" id="PTHR33258">
    <property type="entry name" value="TRANSPOSASE INSL FOR INSERTION SEQUENCE ELEMENT IS186A-RELATED"/>
    <property type="match status" value="1"/>
</dbReference>
<dbReference type="EMBL" id="WISR01000222">
    <property type="protein sequence ID" value="MQW36387.1"/>
    <property type="molecule type" value="Genomic_DNA"/>
</dbReference>
<dbReference type="EMBL" id="WISR01000219">
    <property type="protein sequence ID" value="MQW36360.1"/>
    <property type="molecule type" value="Genomic_DNA"/>
</dbReference>
<comment type="caution">
    <text evidence="9">The sequence shown here is derived from an EMBL/GenBank/DDBJ whole genome shotgun (WGS) entry which is preliminary data.</text>
</comment>
<comment type="similarity">
    <text evidence="1">Belongs to the transposase 11 family.</text>
</comment>
<evidence type="ECO:0000256" key="1">
    <source>
        <dbReference type="ARBA" id="ARBA00010075"/>
    </source>
</evidence>
<dbReference type="EMBL" id="WISR01000227">
    <property type="protein sequence ID" value="MQW36595.1"/>
    <property type="molecule type" value="Genomic_DNA"/>
</dbReference>